<sequence>MSVVANQRDAAIEAIKRRDAAWGAFLLATVTGNREIGIAYDEYLEAERAIARTLPL</sequence>
<organism evidence="1 2">
    <name type="scientific">Rhodococcus globerulus</name>
    <dbReference type="NCBI Taxonomy" id="33008"/>
    <lineage>
        <taxon>Bacteria</taxon>
        <taxon>Bacillati</taxon>
        <taxon>Actinomycetota</taxon>
        <taxon>Actinomycetes</taxon>
        <taxon>Mycobacteriales</taxon>
        <taxon>Nocardiaceae</taxon>
        <taxon>Rhodococcus</taxon>
    </lineage>
</organism>
<dbReference type="EMBL" id="JAWLKB010000004">
    <property type="protein sequence ID" value="MDV6267032.1"/>
    <property type="molecule type" value="Genomic_DNA"/>
</dbReference>
<keyword evidence="2" id="KW-1185">Reference proteome</keyword>
<comment type="caution">
    <text evidence="1">The sequence shown here is derived from an EMBL/GenBank/DDBJ whole genome shotgun (WGS) entry which is preliminary data.</text>
</comment>
<proteinExistence type="predicted"/>
<accession>A0ABU4BS29</accession>
<evidence type="ECO:0000313" key="2">
    <source>
        <dbReference type="Proteomes" id="UP001185927"/>
    </source>
</evidence>
<protein>
    <submittedName>
        <fullName evidence="1">Uncharacterized protein</fullName>
    </submittedName>
</protein>
<evidence type="ECO:0000313" key="1">
    <source>
        <dbReference type="EMBL" id="MDV6267032.1"/>
    </source>
</evidence>
<dbReference type="Proteomes" id="UP001185927">
    <property type="component" value="Unassembled WGS sequence"/>
</dbReference>
<dbReference type="RefSeq" id="WP_317541242.1">
    <property type="nucleotide sequence ID" value="NZ_JAWLKB010000004.1"/>
</dbReference>
<reference evidence="1 2" key="1">
    <citation type="submission" date="2023-10" db="EMBL/GenBank/DDBJ databases">
        <title>Development of a sustainable strategy for remediation of hydrocarbon-contaminated territories based on the waste exchange concept.</title>
        <authorList>
            <person name="Krivoruchko A."/>
        </authorList>
    </citation>
    <scope>NUCLEOTIDE SEQUENCE [LARGE SCALE GENOMIC DNA]</scope>
    <source>
        <strain evidence="1 2">IEGM 1203</strain>
    </source>
</reference>
<gene>
    <name evidence="1" type="ORF">R3Q16_10500</name>
</gene>
<name>A0ABU4BS29_RHOGO</name>